<dbReference type="Gene3D" id="1.10.8.10">
    <property type="entry name" value="DNA helicase RuvA subunit, C-terminal domain"/>
    <property type="match status" value="1"/>
</dbReference>
<dbReference type="InterPro" id="IPR010994">
    <property type="entry name" value="RuvA_2-like"/>
</dbReference>
<comment type="similarity">
    <text evidence="6">Belongs to the RuvA family.</text>
</comment>
<comment type="domain">
    <text evidence="6">Has three domains with a flexible linker between the domains II and III and assumes an 'L' shape. Domain III is highly mobile and contacts RuvB.</text>
</comment>
<feature type="region of interest" description="Domain III" evidence="6">
    <location>
        <begin position="151"/>
        <end position="201"/>
    </location>
</feature>
<dbReference type="InterPro" id="IPR003583">
    <property type="entry name" value="Hlx-hairpin-Hlx_DNA-bd_motif"/>
</dbReference>
<evidence type="ECO:0000259" key="7">
    <source>
        <dbReference type="SMART" id="SM00278"/>
    </source>
</evidence>
<dbReference type="CDD" id="cd14332">
    <property type="entry name" value="UBA_RuvA_C"/>
    <property type="match status" value="1"/>
</dbReference>
<evidence type="ECO:0000256" key="1">
    <source>
        <dbReference type="ARBA" id="ARBA00022490"/>
    </source>
</evidence>
<sequence length="201" mass="22574">MFEYIIGTITFINPYYLVIETNGIGYQILVSNPYHYSGKLEKKVKIYLHQVIREDAQLLYGFRELEEKQLFLKLIGVSGIGPKSALAILALEDHEGLINAIADENASYLTKFPGVGKKTAQQMVLDLKGKLDELEMTPTAVKAMTNQPKVKTNQALNEALEALCALGYNDREIKRITPDLKSMDSQSTDQYLSQALKLIMK</sequence>
<dbReference type="GO" id="GO:0000400">
    <property type="term" value="F:four-way junction DNA binding"/>
    <property type="evidence" value="ECO:0007669"/>
    <property type="project" value="UniProtKB-UniRule"/>
</dbReference>
<evidence type="ECO:0000256" key="3">
    <source>
        <dbReference type="ARBA" id="ARBA00023125"/>
    </source>
</evidence>
<keyword evidence="2 6" id="KW-0227">DNA damage</keyword>
<evidence type="ECO:0000256" key="6">
    <source>
        <dbReference type="HAMAP-Rule" id="MF_00031"/>
    </source>
</evidence>
<dbReference type="Gene3D" id="2.40.50.140">
    <property type="entry name" value="Nucleic acid-binding proteins"/>
    <property type="match status" value="1"/>
</dbReference>
<dbReference type="SUPFAM" id="SSF46929">
    <property type="entry name" value="DNA helicase RuvA subunit, C-terminal domain"/>
    <property type="match status" value="1"/>
</dbReference>
<dbReference type="GO" id="GO:0006281">
    <property type="term" value="P:DNA repair"/>
    <property type="evidence" value="ECO:0007669"/>
    <property type="project" value="UniProtKB-UniRule"/>
</dbReference>
<feature type="domain" description="Helix-hairpin-helix DNA-binding motif class 1" evidence="7">
    <location>
        <begin position="107"/>
        <end position="126"/>
    </location>
</feature>
<dbReference type="GO" id="GO:0005737">
    <property type="term" value="C:cytoplasm"/>
    <property type="evidence" value="ECO:0007669"/>
    <property type="project" value="UniProtKB-SubCell"/>
</dbReference>
<dbReference type="GO" id="GO:0005524">
    <property type="term" value="F:ATP binding"/>
    <property type="evidence" value="ECO:0007669"/>
    <property type="project" value="InterPro"/>
</dbReference>
<comment type="subcellular location">
    <subcellularLocation>
        <location evidence="6">Cytoplasm</location>
    </subcellularLocation>
</comment>
<keyword evidence="3 6" id="KW-0238">DNA-binding</keyword>
<dbReference type="SMART" id="SM00278">
    <property type="entry name" value="HhH1"/>
    <property type="match status" value="2"/>
</dbReference>
<dbReference type="RefSeq" id="WP_126347273.1">
    <property type="nucleotide sequence ID" value="NZ_AP018492.1"/>
</dbReference>
<keyword evidence="8" id="KW-0547">Nucleotide-binding</keyword>
<dbReference type="Gene3D" id="1.10.150.20">
    <property type="entry name" value="5' to 3' exonuclease, C-terminal subdomain"/>
    <property type="match status" value="1"/>
</dbReference>
<dbReference type="EMBL" id="AP018492">
    <property type="protein sequence ID" value="BBC61665.1"/>
    <property type="molecule type" value="Genomic_DNA"/>
</dbReference>
<feature type="domain" description="Helix-hairpin-helix DNA-binding motif class 1" evidence="7">
    <location>
        <begin position="72"/>
        <end position="91"/>
    </location>
</feature>
<dbReference type="InterPro" id="IPR011114">
    <property type="entry name" value="RuvA_C"/>
</dbReference>
<keyword evidence="8" id="KW-0378">Hydrolase</keyword>
<dbReference type="GO" id="GO:0009379">
    <property type="term" value="C:Holliday junction helicase complex"/>
    <property type="evidence" value="ECO:0007669"/>
    <property type="project" value="InterPro"/>
</dbReference>
<dbReference type="GO" id="GO:0006310">
    <property type="term" value="P:DNA recombination"/>
    <property type="evidence" value="ECO:0007669"/>
    <property type="project" value="UniProtKB-UniRule"/>
</dbReference>
<gene>
    <name evidence="6" type="primary">ruvA</name>
    <name evidence="8" type="ORF">DAT561_1571</name>
</gene>
<evidence type="ECO:0000313" key="9">
    <source>
        <dbReference type="Proteomes" id="UP000269226"/>
    </source>
</evidence>
<dbReference type="InterPro" id="IPR000085">
    <property type="entry name" value="RuvA"/>
</dbReference>
<dbReference type="Pfam" id="PF14520">
    <property type="entry name" value="HHH_5"/>
    <property type="match status" value="1"/>
</dbReference>
<name>A0A2Z5Y469_9ENTE</name>
<keyword evidence="8" id="KW-0347">Helicase</keyword>
<organism evidence="8 9">
    <name type="scientific">Melissococcus plutonius</name>
    <dbReference type="NCBI Taxonomy" id="33970"/>
    <lineage>
        <taxon>Bacteria</taxon>
        <taxon>Bacillati</taxon>
        <taxon>Bacillota</taxon>
        <taxon>Bacilli</taxon>
        <taxon>Lactobacillales</taxon>
        <taxon>Enterococcaceae</taxon>
        <taxon>Melissococcus</taxon>
    </lineage>
</organism>
<keyword evidence="1 6" id="KW-0963">Cytoplasm</keyword>
<keyword evidence="5 6" id="KW-0234">DNA repair</keyword>
<dbReference type="Proteomes" id="UP000269226">
    <property type="component" value="Chromosome"/>
</dbReference>
<comment type="caution">
    <text evidence="6">Lacks conserved residue(s) required for the propagation of feature annotation.</text>
</comment>
<dbReference type="SUPFAM" id="SSF50249">
    <property type="entry name" value="Nucleic acid-binding proteins"/>
    <property type="match status" value="1"/>
</dbReference>
<dbReference type="AlphaFoldDB" id="A0A2Z5Y469"/>
<dbReference type="NCBIfam" id="TIGR00084">
    <property type="entry name" value="ruvA"/>
    <property type="match status" value="1"/>
</dbReference>
<comment type="subunit">
    <text evidence="6">Homotetramer. Forms an RuvA(8)-RuvB(12)-Holliday junction (HJ) complex. HJ DNA is sandwiched between 2 RuvA tetramers; dsDNA enters through RuvA and exits via RuvB. An RuvB hexamer assembles on each DNA strand where it exits the tetramer. Each RuvB hexamer is contacted by two RuvA subunits (via domain III) on 2 adjacent RuvB subunits; this complex drives branch migration. In the full resolvosome a probable DNA-RuvA(4)-RuvB(12)-RuvC(2) complex forms which resolves the HJ.</text>
</comment>
<dbReference type="GeneID" id="57044100"/>
<dbReference type="InterPro" id="IPR036267">
    <property type="entry name" value="RuvA_C_sf"/>
</dbReference>
<dbReference type="InterPro" id="IPR013849">
    <property type="entry name" value="DNA_helicase_Holl-junc_RuvA_I"/>
</dbReference>
<evidence type="ECO:0000256" key="5">
    <source>
        <dbReference type="ARBA" id="ARBA00023204"/>
    </source>
</evidence>
<dbReference type="GO" id="GO:0009378">
    <property type="term" value="F:four-way junction helicase activity"/>
    <property type="evidence" value="ECO:0007669"/>
    <property type="project" value="InterPro"/>
</dbReference>
<comment type="function">
    <text evidence="6">The RuvA-RuvB-RuvC complex processes Holliday junction (HJ) DNA during genetic recombination and DNA repair, while the RuvA-RuvB complex plays an important role in the rescue of blocked DNA replication forks via replication fork reversal (RFR). RuvA specifically binds to HJ cruciform DNA, conferring on it an open structure. The RuvB hexamer acts as an ATP-dependent pump, pulling dsDNA into and through the RuvAB complex. HJ branch migration allows RuvC to scan DNA until it finds its consensus sequence, where it cleaves and resolves the cruciform DNA.</text>
</comment>
<reference evidence="8 9" key="1">
    <citation type="submission" date="2018-01" db="EMBL/GenBank/DDBJ databases">
        <title>Whole genome sequence of Melissococcus plutonius DAT561.</title>
        <authorList>
            <person name="Okumura K."/>
            <person name="Takamatsu D."/>
            <person name="Okura M."/>
        </authorList>
    </citation>
    <scope>NUCLEOTIDE SEQUENCE [LARGE SCALE GENOMIC DNA]</scope>
    <source>
        <strain evidence="8 9">DAT561</strain>
    </source>
</reference>
<evidence type="ECO:0000256" key="2">
    <source>
        <dbReference type="ARBA" id="ARBA00022763"/>
    </source>
</evidence>
<accession>A0A2Z5Y469</accession>
<dbReference type="GO" id="GO:0048476">
    <property type="term" value="C:Holliday junction resolvase complex"/>
    <property type="evidence" value="ECO:0007669"/>
    <property type="project" value="UniProtKB-UniRule"/>
</dbReference>
<proteinExistence type="inferred from homology"/>
<dbReference type="InterPro" id="IPR012340">
    <property type="entry name" value="NA-bd_OB-fold"/>
</dbReference>
<dbReference type="Pfam" id="PF01330">
    <property type="entry name" value="RuvA_N"/>
    <property type="match status" value="1"/>
</dbReference>
<keyword evidence="8" id="KW-0067">ATP-binding</keyword>
<dbReference type="Pfam" id="PF07499">
    <property type="entry name" value="RuvA_C"/>
    <property type="match status" value="1"/>
</dbReference>
<dbReference type="SUPFAM" id="SSF47781">
    <property type="entry name" value="RuvA domain 2-like"/>
    <property type="match status" value="1"/>
</dbReference>
<evidence type="ECO:0000256" key="4">
    <source>
        <dbReference type="ARBA" id="ARBA00023172"/>
    </source>
</evidence>
<protein>
    <recommendedName>
        <fullName evidence="6">Holliday junction branch migration complex subunit RuvA</fullName>
    </recommendedName>
</protein>
<keyword evidence="4 6" id="KW-0233">DNA recombination</keyword>
<evidence type="ECO:0000313" key="8">
    <source>
        <dbReference type="EMBL" id="BBC61665.1"/>
    </source>
</evidence>
<dbReference type="HAMAP" id="MF_00031">
    <property type="entry name" value="DNA_HJ_migration_RuvA"/>
    <property type="match status" value="1"/>
</dbReference>